<protein>
    <submittedName>
        <fullName evidence="2">Uncharacterized protein</fullName>
    </submittedName>
</protein>
<comment type="caution">
    <text evidence="2">The sequence shown here is derived from an EMBL/GenBank/DDBJ whole genome shotgun (WGS) entry which is preliminary data.</text>
</comment>
<name>A0AAD8GYY2_9APIA</name>
<evidence type="ECO:0000256" key="1">
    <source>
        <dbReference type="SAM" id="MobiDB-lite"/>
    </source>
</evidence>
<reference evidence="2" key="1">
    <citation type="submission" date="2023-02" db="EMBL/GenBank/DDBJ databases">
        <title>Genome of toxic invasive species Heracleum sosnowskyi carries increased number of genes despite the absence of recent whole-genome duplications.</title>
        <authorList>
            <person name="Schelkunov M."/>
            <person name="Shtratnikova V."/>
            <person name="Makarenko M."/>
            <person name="Klepikova A."/>
            <person name="Omelchenko D."/>
            <person name="Novikova G."/>
            <person name="Obukhova E."/>
            <person name="Bogdanov V."/>
            <person name="Penin A."/>
            <person name="Logacheva M."/>
        </authorList>
    </citation>
    <scope>NUCLEOTIDE SEQUENCE</scope>
    <source>
        <strain evidence="2">Hsosn_3</strain>
        <tissue evidence="2">Leaf</tissue>
    </source>
</reference>
<evidence type="ECO:0000313" key="2">
    <source>
        <dbReference type="EMBL" id="KAK1356774.1"/>
    </source>
</evidence>
<feature type="compositionally biased region" description="Acidic residues" evidence="1">
    <location>
        <begin position="222"/>
        <end position="241"/>
    </location>
</feature>
<accession>A0AAD8GYY2</accession>
<gene>
    <name evidence="2" type="ORF">POM88_050030</name>
</gene>
<feature type="compositionally biased region" description="Basic and acidic residues" evidence="1">
    <location>
        <begin position="205"/>
        <end position="221"/>
    </location>
</feature>
<evidence type="ECO:0000313" key="3">
    <source>
        <dbReference type="Proteomes" id="UP001237642"/>
    </source>
</evidence>
<organism evidence="2 3">
    <name type="scientific">Heracleum sosnowskyi</name>
    <dbReference type="NCBI Taxonomy" id="360622"/>
    <lineage>
        <taxon>Eukaryota</taxon>
        <taxon>Viridiplantae</taxon>
        <taxon>Streptophyta</taxon>
        <taxon>Embryophyta</taxon>
        <taxon>Tracheophyta</taxon>
        <taxon>Spermatophyta</taxon>
        <taxon>Magnoliopsida</taxon>
        <taxon>eudicotyledons</taxon>
        <taxon>Gunneridae</taxon>
        <taxon>Pentapetalae</taxon>
        <taxon>asterids</taxon>
        <taxon>campanulids</taxon>
        <taxon>Apiales</taxon>
        <taxon>Apiaceae</taxon>
        <taxon>Apioideae</taxon>
        <taxon>apioid superclade</taxon>
        <taxon>Tordylieae</taxon>
        <taxon>Tordyliinae</taxon>
        <taxon>Heracleum</taxon>
    </lineage>
</organism>
<proteinExistence type="predicted"/>
<feature type="region of interest" description="Disordered" evidence="1">
    <location>
        <begin position="205"/>
        <end position="241"/>
    </location>
</feature>
<dbReference type="EMBL" id="JAUIZM010000011">
    <property type="protein sequence ID" value="KAK1356774.1"/>
    <property type="molecule type" value="Genomic_DNA"/>
</dbReference>
<dbReference type="Proteomes" id="UP001237642">
    <property type="component" value="Unassembled WGS sequence"/>
</dbReference>
<dbReference type="AlphaFoldDB" id="A0AAD8GYY2"/>
<keyword evidence="3" id="KW-1185">Reference proteome</keyword>
<sequence length="241" mass="26018">MKKNGEEVAIYEVLSGSDFLFEESRLIAARYADIVERNRDWFASQPGGEEEVIHPIQWCLEATAPGSTRPSKNQLIGYPRILASSLIPNLAANYRAQRVGGAGSSIQGSQVGSVIMDLIFINVVPSVLNDEQANPGAYHTPPTYSQVLNIANAALEMQRNPEAGSQSFSSAIVGEVTRLVGEILQSIYNKYENANEEAIRMAQHGVDEGEDNHGEDLGHDNEDADGAELSGGDDDIGGEDK</sequence>
<reference evidence="2" key="2">
    <citation type="submission" date="2023-05" db="EMBL/GenBank/DDBJ databases">
        <authorList>
            <person name="Schelkunov M.I."/>
        </authorList>
    </citation>
    <scope>NUCLEOTIDE SEQUENCE</scope>
    <source>
        <strain evidence="2">Hsosn_3</strain>
        <tissue evidence="2">Leaf</tissue>
    </source>
</reference>